<feature type="domain" description="GspL periplasmic" evidence="12">
    <location>
        <begin position="227"/>
        <end position="378"/>
    </location>
</feature>
<keyword evidence="14" id="KW-1185">Reference proteome</keyword>
<dbReference type="Gene3D" id="3.30.1360.100">
    <property type="entry name" value="General secretion pathway protein M, EpsM"/>
    <property type="match status" value="1"/>
</dbReference>
<keyword evidence="3 10" id="KW-0813">Transport</keyword>
<dbReference type="SUPFAM" id="SSF53067">
    <property type="entry name" value="Actin-like ATPase domain"/>
    <property type="match status" value="1"/>
</dbReference>
<evidence type="ECO:0000259" key="11">
    <source>
        <dbReference type="Pfam" id="PF05134"/>
    </source>
</evidence>
<gene>
    <name evidence="13" type="ORF">SAMN05421647_11449</name>
</gene>
<evidence type="ECO:0000256" key="1">
    <source>
        <dbReference type="ARBA" id="ARBA00004377"/>
    </source>
</evidence>
<keyword evidence="6" id="KW-0812">Transmembrane</keyword>
<dbReference type="InterPro" id="IPR043129">
    <property type="entry name" value="ATPase_NBD"/>
</dbReference>
<accession>A0A1N6XIX6</accession>
<dbReference type="Pfam" id="PF12693">
    <property type="entry name" value="GspL_C"/>
    <property type="match status" value="1"/>
</dbReference>
<evidence type="ECO:0000256" key="10">
    <source>
        <dbReference type="PIRNR" id="PIRNR015761"/>
    </source>
</evidence>
<dbReference type="InterPro" id="IPR007812">
    <property type="entry name" value="T2SS_protein-GspL"/>
</dbReference>
<dbReference type="CDD" id="cd24017">
    <property type="entry name" value="ASKHA_T2SSL_N"/>
    <property type="match status" value="1"/>
</dbReference>
<evidence type="ECO:0000313" key="13">
    <source>
        <dbReference type="EMBL" id="SIR02201.1"/>
    </source>
</evidence>
<name>A0A1N6XIX6_9GAMM</name>
<evidence type="ECO:0000256" key="4">
    <source>
        <dbReference type="ARBA" id="ARBA00022475"/>
    </source>
</evidence>
<feature type="domain" description="GspL cytoplasmic actin-ATPase-like" evidence="11">
    <location>
        <begin position="11"/>
        <end position="218"/>
    </location>
</feature>
<dbReference type="GO" id="GO:0005886">
    <property type="term" value="C:plasma membrane"/>
    <property type="evidence" value="ECO:0007669"/>
    <property type="project" value="UniProtKB-SubCell"/>
</dbReference>
<comment type="similarity">
    <text evidence="2 10">Belongs to the GSP L family.</text>
</comment>
<evidence type="ECO:0000256" key="6">
    <source>
        <dbReference type="ARBA" id="ARBA00022692"/>
    </source>
</evidence>
<evidence type="ECO:0000256" key="2">
    <source>
        <dbReference type="ARBA" id="ARBA00005318"/>
    </source>
</evidence>
<evidence type="ECO:0000256" key="5">
    <source>
        <dbReference type="ARBA" id="ARBA00022519"/>
    </source>
</evidence>
<organism evidence="13 14">
    <name type="scientific">Marinobacterium stanieri</name>
    <dbReference type="NCBI Taxonomy" id="49186"/>
    <lineage>
        <taxon>Bacteria</taxon>
        <taxon>Pseudomonadati</taxon>
        <taxon>Pseudomonadota</taxon>
        <taxon>Gammaproteobacteria</taxon>
        <taxon>Oceanospirillales</taxon>
        <taxon>Oceanospirillaceae</taxon>
        <taxon>Marinobacterium</taxon>
    </lineage>
</organism>
<dbReference type="GO" id="GO:0015627">
    <property type="term" value="C:type II protein secretion system complex"/>
    <property type="evidence" value="ECO:0007669"/>
    <property type="project" value="InterPro"/>
</dbReference>
<comment type="subcellular location">
    <subcellularLocation>
        <location evidence="1">Cell inner membrane</location>
        <topology evidence="1">Single-pass membrane protein</topology>
    </subcellularLocation>
</comment>
<keyword evidence="4" id="KW-1003">Cell membrane</keyword>
<evidence type="ECO:0000259" key="12">
    <source>
        <dbReference type="Pfam" id="PF12693"/>
    </source>
</evidence>
<evidence type="ECO:0000256" key="3">
    <source>
        <dbReference type="ARBA" id="ARBA00022448"/>
    </source>
</evidence>
<keyword evidence="5" id="KW-0997">Cell inner membrane</keyword>
<reference evidence="14" key="1">
    <citation type="submission" date="2017-01" db="EMBL/GenBank/DDBJ databases">
        <authorList>
            <person name="Varghese N."/>
            <person name="Submissions S."/>
        </authorList>
    </citation>
    <scope>NUCLEOTIDE SEQUENCE [LARGE SCALE GENOMIC DNA]</scope>
    <source>
        <strain evidence="14">DSM 7027</strain>
    </source>
</reference>
<dbReference type="InterPro" id="IPR025691">
    <property type="entry name" value="GspL_pp_dom"/>
</dbReference>
<evidence type="ECO:0000313" key="14">
    <source>
        <dbReference type="Proteomes" id="UP000186895"/>
    </source>
</evidence>
<dbReference type="NCBIfam" id="TIGR01709">
    <property type="entry name" value="typeII_sec_gspL"/>
    <property type="match status" value="1"/>
</dbReference>
<dbReference type="GO" id="GO:0015628">
    <property type="term" value="P:protein secretion by the type II secretion system"/>
    <property type="evidence" value="ECO:0007669"/>
    <property type="project" value="InterPro"/>
</dbReference>
<protein>
    <recommendedName>
        <fullName evidence="10">Type II secretion system protein L</fullName>
        <shortName evidence="10">T2SS protein L</shortName>
    </recommendedName>
</protein>
<dbReference type="EMBL" id="FTMN01000014">
    <property type="protein sequence ID" value="SIR02201.1"/>
    <property type="molecule type" value="Genomic_DNA"/>
</dbReference>
<dbReference type="AlphaFoldDB" id="A0A1N6XIX6"/>
<dbReference type="PIRSF" id="PIRSF015761">
    <property type="entry name" value="Protein_L"/>
    <property type="match status" value="1"/>
</dbReference>
<comment type="function">
    <text evidence="10">Inner membrane component of the type II secretion system required for the energy-dependent secretion of extracellular factors such as proteases and toxins from the periplasm.</text>
</comment>
<dbReference type="STRING" id="49186.SAMN05421647_11449"/>
<keyword evidence="7 10" id="KW-0653">Protein transport</keyword>
<evidence type="ECO:0000256" key="8">
    <source>
        <dbReference type="ARBA" id="ARBA00022989"/>
    </source>
</evidence>
<dbReference type="Gene3D" id="3.30.420.380">
    <property type="match status" value="1"/>
</dbReference>
<proteinExistence type="inferred from homology"/>
<dbReference type="Pfam" id="PF05134">
    <property type="entry name" value="T2SSL"/>
    <property type="match status" value="1"/>
</dbReference>
<dbReference type="GO" id="GO:0009276">
    <property type="term" value="C:Gram-negative-bacterium-type cell wall"/>
    <property type="evidence" value="ECO:0007669"/>
    <property type="project" value="InterPro"/>
</dbReference>
<dbReference type="InterPro" id="IPR024230">
    <property type="entry name" value="GspL_cyto_dom"/>
</dbReference>
<keyword evidence="8" id="KW-1133">Transmembrane helix</keyword>
<evidence type="ECO:0000256" key="9">
    <source>
        <dbReference type="ARBA" id="ARBA00023136"/>
    </source>
</evidence>
<sequence>MLMWGKGYPNQPIDWLIWSRAGARQLDSGRLQSGSELTSLRNLALLYPCYLLLPQEQILSTSVSLPVNSRAARRAIPFQLEEQLCEDPDQLHFAQDSSPREGHYAVQVVSRSLIQGWHELISSTNMPIKGVFADAQSLEGKAKQWSKLELEDRVLLKFDQCQGVALTRDGLHQLVPMLERAAPIQTLDVNQDESPLASMARYLNLEQAINLMQGDYKLRDPVRELISHWRIPALLMMLLVLISFAQLAVDNYRLSREKESFDQQVEALYRETFPDAQRIVNPRVQMERRLEQLRRKQMGSPLLQVLDTSVPAFQQYQDVRMDMLHYDAEGRRIALEVKSDNAGSIQQLNERLNVEGVNSQLGQFSSSAKTTKGRITVTEVR</sequence>
<evidence type="ECO:0000256" key="7">
    <source>
        <dbReference type="ARBA" id="ARBA00022927"/>
    </source>
</evidence>
<keyword evidence="9" id="KW-0472">Membrane</keyword>
<dbReference type="Proteomes" id="UP000186895">
    <property type="component" value="Unassembled WGS sequence"/>
</dbReference>